<dbReference type="EMBL" id="AP024110">
    <property type="protein sequence ID" value="BCM24623.1"/>
    <property type="molecule type" value="Genomic_DNA"/>
</dbReference>
<accession>A0A8D5G205</accession>
<dbReference type="AlphaFoldDB" id="A0A8D5G205"/>
<sequence>MTITHTWKNVDLDYDMSRGDTINRINDDLTLKNIDGKFQVIDCSNLRISPEFDYESDAIAWVECHL</sequence>
<name>A0A8D5G205_9PROT</name>
<protein>
    <submittedName>
        <fullName evidence="1">Uncharacterized protein</fullName>
    </submittedName>
</protein>
<evidence type="ECO:0000313" key="2">
    <source>
        <dbReference type="Proteomes" id="UP000826722"/>
    </source>
</evidence>
<keyword evidence="2" id="KW-1185">Reference proteome</keyword>
<dbReference type="Proteomes" id="UP000826722">
    <property type="component" value="Chromosome"/>
</dbReference>
<reference evidence="1" key="1">
    <citation type="journal article" date="2021" name="Arch. Microbiol.">
        <title>Methyloradius palustris gen. nov., sp. nov., a methanol-oxidizing bacterium isolated from snow.</title>
        <authorList>
            <person name="Miyadera T."/>
            <person name="Kojima H."/>
            <person name="Fukui M."/>
        </authorList>
    </citation>
    <scope>NUCLEOTIDE SEQUENCE</scope>
    <source>
        <strain evidence="1">Zm11</strain>
    </source>
</reference>
<organism evidence="1 2">
    <name type="scientific">Methyloradius palustris</name>
    <dbReference type="NCBI Taxonomy" id="2778876"/>
    <lineage>
        <taxon>Bacteria</taxon>
        <taxon>Pseudomonadati</taxon>
        <taxon>Pseudomonadota</taxon>
        <taxon>Betaproteobacteria</taxon>
        <taxon>Nitrosomonadales</taxon>
        <taxon>Methylophilaceae</taxon>
        <taxon>Methyloradius</taxon>
    </lineage>
</organism>
<evidence type="ECO:0000313" key="1">
    <source>
        <dbReference type="EMBL" id="BCM24623.1"/>
    </source>
</evidence>
<proteinExistence type="predicted"/>
<gene>
    <name evidence="1" type="ORF">ZMTM_08820</name>
</gene>
<dbReference type="KEGG" id="mpau:ZMTM_08820"/>